<gene>
    <name evidence="8" type="ORF">FPB0191_00099</name>
</gene>
<dbReference type="KEGG" id="fpp:FPB0191_00099"/>
<keyword evidence="9" id="KW-1185">Reference proteome</keyword>
<dbReference type="AlphaFoldDB" id="A0A0A7RXC1"/>
<evidence type="ECO:0000259" key="7">
    <source>
        <dbReference type="Pfam" id="PF00892"/>
    </source>
</evidence>
<comment type="similarity">
    <text evidence="2">Belongs to the EamA transporter family.</text>
</comment>
<evidence type="ECO:0000313" key="8">
    <source>
        <dbReference type="EMBL" id="AJA43965.1"/>
    </source>
</evidence>
<dbReference type="STRING" id="1267021.FPB0191_00099"/>
<dbReference type="InterPro" id="IPR000620">
    <property type="entry name" value="EamA_dom"/>
</dbReference>
<feature type="transmembrane region" description="Helical" evidence="6">
    <location>
        <begin position="221"/>
        <end position="241"/>
    </location>
</feature>
<keyword evidence="5 6" id="KW-0472">Membrane</keyword>
<dbReference type="PANTHER" id="PTHR32322">
    <property type="entry name" value="INNER MEMBRANE TRANSPORTER"/>
    <property type="match status" value="1"/>
</dbReference>
<reference evidence="8 9" key="1">
    <citation type="journal article" date="2014" name="Appl. Environ. Microbiol.">
        <title>Gut symbionts from distinct hosts exhibit genotoxic activity via divergent colibactin biosynthetic pathways.</title>
        <authorList>
            <person name="Engel P."/>
            <person name="Vizcaino M.I."/>
            <person name="Crawford J.M."/>
        </authorList>
    </citation>
    <scope>NUCLEOTIDE SEQUENCE [LARGE SCALE GENOMIC DNA]</scope>
    <source>
        <strain evidence="8 9">PEB0191</strain>
    </source>
</reference>
<evidence type="ECO:0000256" key="5">
    <source>
        <dbReference type="ARBA" id="ARBA00023136"/>
    </source>
</evidence>
<feature type="transmembrane region" description="Helical" evidence="6">
    <location>
        <begin position="74"/>
        <end position="93"/>
    </location>
</feature>
<dbReference type="SUPFAM" id="SSF103481">
    <property type="entry name" value="Multidrug resistance efflux transporter EmrE"/>
    <property type="match status" value="1"/>
</dbReference>
<evidence type="ECO:0000256" key="2">
    <source>
        <dbReference type="ARBA" id="ARBA00007362"/>
    </source>
</evidence>
<evidence type="ECO:0000256" key="1">
    <source>
        <dbReference type="ARBA" id="ARBA00004141"/>
    </source>
</evidence>
<dbReference type="GO" id="GO:0016020">
    <property type="term" value="C:membrane"/>
    <property type="evidence" value="ECO:0007669"/>
    <property type="project" value="UniProtKB-SubCell"/>
</dbReference>
<feature type="domain" description="EamA" evidence="7">
    <location>
        <begin position="10"/>
        <end position="145"/>
    </location>
</feature>
<organism evidence="8 9">
    <name type="scientific">Frischella perrara</name>
    <dbReference type="NCBI Taxonomy" id="1267021"/>
    <lineage>
        <taxon>Bacteria</taxon>
        <taxon>Pseudomonadati</taxon>
        <taxon>Pseudomonadota</taxon>
        <taxon>Gammaproteobacteria</taxon>
        <taxon>Orbales</taxon>
        <taxon>Orbaceae</taxon>
        <taxon>Frischella</taxon>
    </lineage>
</organism>
<evidence type="ECO:0000256" key="6">
    <source>
        <dbReference type="SAM" id="Phobius"/>
    </source>
</evidence>
<feature type="transmembrane region" description="Helical" evidence="6">
    <location>
        <begin position="253"/>
        <end position="272"/>
    </location>
</feature>
<dbReference type="OrthoDB" id="8479066at2"/>
<dbReference type="HOGENOM" id="CLU_074108_1_0_6"/>
<dbReference type="InterPro" id="IPR037185">
    <property type="entry name" value="EmrE-like"/>
</dbReference>
<feature type="domain" description="EamA" evidence="7">
    <location>
        <begin position="161"/>
        <end position="278"/>
    </location>
</feature>
<name>A0A0A7RXC1_FRIPE</name>
<evidence type="ECO:0000256" key="3">
    <source>
        <dbReference type="ARBA" id="ARBA00022692"/>
    </source>
</evidence>
<feature type="transmembrane region" description="Helical" evidence="6">
    <location>
        <begin position="284"/>
        <end position="307"/>
    </location>
</feature>
<dbReference type="InterPro" id="IPR050638">
    <property type="entry name" value="AA-Vitamin_Transporters"/>
</dbReference>
<dbReference type="EMBL" id="CP009056">
    <property type="protein sequence ID" value="AJA43965.1"/>
    <property type="molecule type" value="Genomic_DNA"/>
</dbReference>
<evidence type="ECO:0000256" key="4">
    <source>
        <dbReference type="ARBA" id="ARBA00022989"/>
    </source>
</evidence>
<dbReference type="PANTHER" id="PTHR32322:SF2">
    <property type="entry name" value="EAMA DOMAIN-CONTAINING PROTEIN"/>
    <property type="match status" value="1"/>
</dbReference>
<feature type="transmembrane region" description="Helical" evidence="6">
    <location>
        <begin position="162"/>
        <end position="179"/>
    </location>
</feature>
<sequence length="322" mass="35999">MMKQQNVKVGFLLAMLTAILWGAVPIAMKYAMVSIDPYTVVWYRFVISAIVITGWLAYKKQFPNFRVFKKRRRFIMLMITGFALITNFVLFASGVKYLTPTTSQVVAQLGIVIFMISSAIVFKEHLRPSQLIGIAILLIGLALFFNKSLIMLFTNLSEYGKGVWLVVLASIAWTIYALAQKVLLSKLRAEQLLWLVYMICAIVILPISSPEKIFNADAGQLFALIFCGLNTIFSYGALVAAMERWQAAQVSAVTTLAPLFALVFSDLFALLWPTKFAIQYLNVWGYIGALAVICGAMFATIGHQIWLPGKGFLFKQKTGEKE</sequence>
<keyword evidence="4 6" id="KW-1133">Transmembrane helix</keyword>
<proteinExistence type="inferred from homology"/>
<feature type="transmembrane region" description="Helical" evidence="6">
    <location>
        <begin position="134"/>
        <end position="156"/>
    </location>
</feature>
<feature type="transmembrane region" description="Helical" evidence="6">
    <location>
        <begin position="41"/>
        <end position="58"/>
    </location>
</feature>
<accession>A0A0A7RXC1</accession>
<protein>
    <submittedName>
        <fullName evidence="8">Putative permease</fullName>
    </submittedName>
</protein>
<evidence type="ECO:0000313" key="9">
    <source>
        <dbReference type="Proteomes" id="UP000030901"/>
    </source>
</evidence>
<feature type="transmembrane region" description="Helical" evidence="6">
    <location>
        <begin position="191"/>
        <end position="209"/>
    </location>
</feature>
<feature type="transmembrane region" description="Helical" evidence="6">
    <location>
        <begin position="105"/>
        <end position="122"/>
    </location>
</feature>
<dbReference type="Gene3D" id="1.10.3730.20">
    <property type="match status" value="1"/>
</dbReference>
<dbReference type="Proteomes" id="UP000030901">
    <property type="component" value="Chromosome"/>
</dbReference>
<dbReference type="RefSeq" id="WP_052236657.1">
    <property type="nucleotide sequence ID" value="NZ_CALYQC010000016.1"/>
</dbReference>
<keyword evidence="3 6" id="KW-0812">Transmembrane</keyword>
<comment type="subcellular location">
    <subcellularLocation>
        <location evidence="1">Membrane</location>
        <topology evidence="1">Multi-pass membrane protein</topology>
    </subcellularLocation>
</comment>
<dbReference type="Pfam" id="PF00892">
    <property type="entry name" value="EamA"/>
    <property type="match status" value="2"/>
</dbReference>